<evidence type="ECO:0000256" key="1">
    <source>
        <dbReference type="ARBA" id="ARBA00009477"/>
    </source>
</evidence>
<protein>
    <submittedName>
        <fullName evidence="4">Membrane-fusion protein</fullName>
    </submittedName>
</protein>
<dbReference type="InterPro" id="IPR058647">
    <property type="entry name" value="BSH_CzcB-like"/>
</dbReference>
<evidence type="ECO:0000313" key="5">
    <source>
        <dbReference type="Proteomes" id="UP000029228"/>
    </source>
</evidence>
<dbReference type="GO" id="GO:1990281">
    <property type="term" value="C:efflux pump complex"/>
    <property type="evidence" value="ECO:0007669"/>
    <property type="project" value="TreeGrafter"/>
</dbReference>
<evidence type="ECO:0000313" key="4">
    <source>
        <dbReference type="EMBL" id="GAL16973.1"/>
    </source>
</evidence>
<dbReference type="InterPro" id="IPR006143">
    <property type="entry name" value="RND_pump_MFP"/>
</dbReference>
<dbReference type="STRING" id="990268.JCM19235_5522"/>
<dbReference type="SUPFAM" id="SSF111369">
    <property type="entry name" value="HlyD-like secretion proteins"/>
    <property type="match status" value="1"/>
</dbReference>
<feature type="domain" description="CzcB-like barrel-sandwich hybrid" evidence="3">
    <location>
        <begin position="65"/>
        <end position="187"/>
    </location>
</feature>
<dbReference type="Gene3D" id="1.10.287.470">
    <property type="entry name" value="Helix hairpin bin"/>
    <property type="match status" value="1"/>
</dbReference>
<dbReference type="PANTHER" id="PTHR30469:SF20">
    <property type="entry name" value="EFFLUX RND TRANSPORTER PERIPLASMIC ADAPTOR SUBUNIT"/>
    <property type="match status" value="1"/>
</dbReference>
<gene>
    <name evidence="4" type="ORF">JCM19235_5522</name>
</gene>
<name>A0A090RR32_9VIBR</name>
<dbReference type="AlphaFoldDB" id="A0A090RR32"/>
<sequence>MKTHLRALTLAAAIGVALTGCSPEPEKTVEAPVIRPVKTVVIGLENQSMIREFPARVLASDRADMAFRVSGKVNSIPVKEGDNVKKGTVLATLDDTNFKLAVRDTRATLQRTQADFKRAQELIKDNFISQKDFEQLRANLTRAKAAYDKANTELSYTKLLAPFDGFVAQRDIQNFENVEAKQVVFTFQNLNTLELKFNVPEKLVRQIRDEQAEDPVEIPVFAYFDVAREKPYPVTVTEVSSKADSDTQTFEVTVSMEAPTDQNILPGMTGYVTADFSKLQETSGSIQVPATAVVSDNAHNATVWVVQEDNTVAPKPVEVSTMSGDRITILSGLEMGERIVTVGVPFLIEGMEVSLMPEIDQAQ</sequence>
<comment type="similarity">
    <text evidence="1">Belongs to the membrane fusion protein (MFP) (TC 8.A.1) family.</text>
</comment>
<dbReference type="Proteomes" id="UP000029228">
    <property type="component" value="Unassembled WGS sequence"/>
</dbReference>
<reference evidence="4 5" key="2">
    <citation type="submission" date="2014-09" db="EMBL/GenBank/DDBJ databases">
        <authorList>
            <consortium name="NBRP consortium"/>
            <person name="Sawabe T."/>
            <person name="Meirelles P."/>
            <person name="Nakanishi M."/>
            <person name="Sayaka M."/>
            <person name="Hattori M."/>
            <person name="Ohkuma M."/>
        </authorList>
    </citation>
    <scope>NUCLEOTIDE SEQUENCE [LARGE SCALE GENOMIC DNA]</scope>
    <source>
        <strain evidence="5">JCM19235</strain>
    </source>
</reference>
<dbReference type="EMBL" id="BBMR01000001">
    <property type="protein sequence ID" value="GAL16973.1"/>
    <property type="molecule type" value="Genomic_DNA"/>
</dbReference>
<feature type="domain" description="Multidrug resistance protein MdtA-like C-terminal permuted SH3" evidence="2">
    <location>
        <begin position="286"/>
        <end position="343"/>
    </location>
</feature>
<dbReference type="NCBIfam" id="TIGR01730">
    <property type="entry name" value="RND_mfp"/>
    <property type="match status" value="1"/>
</dbReference>
<evidence type="ECO:0000259" key="2">
    <source>
        <dbReference type="Pfam" id="PF25967"/>
    </source>
</evidence>
<dbReference type="Pfam" id="PF25973">
    <property type="entry name" value="BSH_CzcB"/>
    <property type="match status" value="1"/>
</dbReference>
<reference evidence="4 5" key="1">
    <citation type="submission" date="2014-09" db="EMBL/GenBank/DDBJ databases">
        <title>Vibrio maritimus JCM 19235. (C45) whole genome shotgun sequence.</title>
        <authorList>
            <person name="Sawabe T."/>
            <person name="Meirelles P."/>
            <person name="Nakanishi M."/>
            <person name="Sayaka M."/>
            <person name="Hattori M."/>
            <person name="Ohkuma M."/>
        </authorList>
    </citation>
    <scope>NUCLEOTIDE SEQUENCE [LARGE SCALE GENOMIC DNA]</scope>
    <source>
        <strain evidence="5">JCM19235</strain>
    </source>
</reference>
<dbReference type="PANTHER" id="PTHR30469">
    <property type="entry name" value="MULTIDRUG RESISTANCE PROTEIN MDTA"/>
    <property type="match status" value="1"/>
</dbReference>
<dbReference type="InterPro" id="IPR058627">
    <property type="entry name" value="MdtA-like_C"/>
</dbReference>
<dbReference type="OrthoDB" id="2110899at2"/>
<proteinExistence type="inferred from homology"/>
<organism evidence="4 5">
    <name type="scientific">Vibrio maritimus</name>
    <dbReference type="NCBI Taxonomy" id="990268"/>
    <lineage>
        <taxon>Bacteria</taxon>
        <taxon>Pseudomonadati</taxon>
        <taxon>Pseudomonadota</taxon>
        <taxon>Gammaproteobacteria</taxon>
        <taxon>Vibrionales</taxon>
        <taxon>Vibrionaceae</taxon>
        <taxon>Vibrio</taxon>
    </lineage>
</organism>
<dbReference type="Pfam" id="PF25967">
    <property type="entry name" value="RND-MFP_C"/>
    <property type="match status" value="1"/>
</dbReference>
<dbReference type="Gene3D" id="2.40.50.100">
    <property type="match status" value="1"/>
</dbReference>
<dbReference type="Gene3D" id="2.40.30.170">
    <property type="match status" value="1"/>
</dbReference>
<accession>A0A090RR32</accession>
<evidence type="ECO:0000259" key="3">
    <source>
        <dbReference type="Pfam" id="PF25973"/>
    </source>
</evidence>
<dbReference type="PROSITE" id="PS51257">
    <property type="entry name" value="PROKAR_LIPOPROTEIN"/>
    <property type="match status" value="1"/>
</dbReference>
<dbReference type="GO" id="GO:0015562">
    <property type="term" value="F:efflux transmembrane transporter activity"/>
    <property type="evidence" value="ECO:0007669"/>
    <property type="project" value="TreeGrafter"/>
</dbReference>
<comment type="caution">
    <text evidence="4">The sequence shown here is derived from an EMBL/GenBank/DDBJ whole genome shotgun (WGS) entry which is preliminary data.</text>
</comment>
<dbReference type="Gene3D" id="2.40.420.20">
    <property type="match status" value="1"/>
</dbReference>
<keyword evidence="5" id="KW-1185">Reference proteome</keyword>